<organism evidence="2">
    <name type="scientific">Absidia glauca</name>
    <name type="common">Pin mould</name>
    <dbReference type="NCBI Taxonomy" id="4829"/>
    <lineage>
        <taxon>Eukaryota</taxon>
        <taxon>Fungi</taxon>
        <taxon>Fungi incertae sedis</taxon>
        <taxon>Mucoromycota</taxon>
        <taxon>Mucoromycotina</taxon>
        <taxon>Mucoromycetes</taxon>
        <taxon>Mucorales</taxon>
        <taxon>Cunninghamellaceae</taxon>
        <taxon>Absidia</taxon>
    </lineage>
</organism>
<proteinExistence type="predicted"/>
<dbReference type="InParanoid" id="A0A168KUM2"/>
<dbReference type="Proteomes" id="UP000078561">
    <property type="component" value="Unassembled WGS sequence"/>
</dbReference>
<protein>
    <submittedName>
        <fullName evidence="2">Uncharacterized protein</fullName>
    </submittedName>
</protein>
<evidence type="ECO:0000313" key="2">
    <source>
        <dbReference type="EMBL" id="SAL95496.1"/>
    </source>
</evidence>
<evidence type="ECO:0000256" key="1">
    <source>
        <dbReference type="SAM" id="SignalP"/>
    </source>
</evidence>
<sequence length="104" mass="12125">MRALSFYLLVNVMALMETVSAQEERKPNVLLVDKTWKRVEMYSDDCVKVEKGMIAYYDFPVICQYFTDITCKNFTSDPSVYHDSGENDFLKNPKGYMQCIRLPS</sequence>
<dbReference type="AlphaFoldDB" id="A0A168KUM2"/>
<accession>A0A168KUM2</accession>
<reference evidence="2" key="1">
    <citation type="submission" date="2016-04" db="EMBL/GenBank/DDBJ databases">
        <authorList>
            <person name="Evans L.H."/>
            <person name="Alamgir A."/>
            <person name="Owens N."/>
            <person name="Weber N.D."/>
            <person name="Virtaneva K."/>
            <person name="Barbian K."/>
            <person name="Babar A."/>
            <person name="Rosenke K."/>
        </authorList>
    </citation>
    <scope>NUCLEOTIDE SEQUENCE [LARGE SCALE GENOMIC DNA]</scope>
    <source>
        <strain evidence="2">CBS 101.48</strain>
    </source>
</reference>
<feature type="signal peptide" evidence="1">
    <location>
        <begin position="1"/>
        <end position="21"/>
    </location>
</feature>
<evidence type="ECO:0000313" key="3">
    <source>
        <dbReference type="Proteomes" id="UP000078561"/>
    </source>
</evidence>
<gene>
    <name evidence="2" type="primary">ABSGL_00825.1 scaffold 958</name>
</gene>
<name>A0A168KUM2_ABSGL</name>
<dbReference type="EMBL" id="LT550334">
    <property type="protein sequence ID" value="SAL95496.1"/>
    <property type="molecule type" value="Genomic_DNA"/>
</dbReference>
<keyword evidence="3" id="KW-1185">Reference proteome</keyword>
<keyword evidence="1" id="KW-0732">Signal</keyword>
<feature type="chain" id="PRO_5007898561" evidence="1">
    <location>
        <begin position="22"/>
        <end position="104"/>
    </location>
</feature>